<feature type="transmembrane region" description="Helical" evidence="1">
    <location>
        <begin position="110"/>
        <end position="128"/>
    </location>
</feature>
<name>A0A5J4KWD5_9CHLR</name>
<evidence type="ECO:0000313" key="2">
    <source>
        <dbReference type="EMBL" id="GER90840.1"/>
    </source>
</evidence>
<organism evidence="2 3">
    <name type="scientific">Dictyobacter vulcani</name>
    <dbReference type="NCBI Taxonomy" id="2607529"/>
    <lineage>
        <taxon>Bacteria</taxon>
        <taxon>Bacillati</taxon>
        <taxon>Chloroflexota</taxon>
        <taxon>Ktedonobacteria</taxon>
        <taxon>Ktedonobacterales</taxon>
        <taxon>Dictyobacteraceae</taxon>
        <taxon>Dictyobacter</taxon>
    </lineage>
</organism>
<evidence type="ECO:0008006" key="4">
    <source>
        <dbReference type="Google" id="ProtNLM"/>
    </source>
</evidence>
<comment type="caution">
    <text evidence="2">The sequence shown here is derived from an EMBL/GenBank/DDBJ whole genome shotgun (WGS) entry which is preliminary data.</text>
</comment>
<protein>
    <recommendedName>
        <fullName evidence="4">HAMP domain-containing protein</fullName>
    </recommendedName>
</protein>
<evidence type="ECO:0000256" key="1">
    <source>
        <dbReference type="SAM" id="Phobius"/>
    </source>
</evidence>
<keyword evidence="3" id="KW-1185">Reference proteome</keyword>
<feature type="transmembrane region" description="Helical" evidence="1">
    <location>
        <begin position="162"/>
        <end position="179"/>
    </location>
</feature>
<evidence type="ECO:0000313" key="3">
    <source>
        <dbReference type="Proteomes" id="UP000326912"/>
    </source>
</evidence>
<dbReference type="RefSeq" id="WP_151758560.1">
    <property type="nucleotide sequence ID" value="NZ_BKZW01000003.1"/>
</dbReference>
<gene>
    <name evidence="2" type="ORF">KDW_50020</name>
</gene>
<dbReference type="EMBL" id="BKZW01000003">
    <property type="protein sequence ID" value="GER90840.1"/>
    <property type="molecule type" value="Genomic_DNA"/>
</dbReference>
<accession>A0A5J4KWD5</accession>
<sequence length="363" mass="41096">MDVKRSTANRHYANLPDSAAFVMKEQEEKSFLSWWYHLVEPDKRKVKIEDDPLNRTRIASIFLLISFLACAAFIPAGLTSTNYHVLPAVIGLIIATFLAMIFNKQGKIRWLGITLVIAVDAALISIMLSYPHFELTQNSLPIYDLFVLSIIIAVSFLPARNVIYIALFNCAFICLDLIFQPHTPDLHQVLTETDYTILLRPIAIQIIVAFITYLWVRNATRAIERANQAELIAQLESQMVQQKKELDIGIQILLQTLVEAANGNLNVRAPYSQENVLWQVGSAVNMLITRLQRTAVNEQELKKIKSELARMIQGVRETKRTHMTFYHMPGGTDLDPLISELIGSNLLPSSSNSTPPKRQPWDN</sequence>
<dbReference type="Proteomes" id="UP000326912">
    <property type="component" value="Unassembled WGS sequence"/>
</dbReference>
<keyword evidence="1" id="KW-1133">Transmembrane helix</keyword>
<feature type="transmembrane region" description="Helical" evidence="1">
    <location>
        <begin position="199"/>
        <end position="216"/>
    </location>
</feature>
<feature type="transmembrane region" description="Helical" evidence="1">
    <location>
        <begin position="58"/>
        <end position="78"/>
    </location>
</feature>
<proteinExistence type="predicted"/>
<reference evidence="2 3" key="1">
    <citation type="submission" date="2019-10" db="EMBL/GenBank/DDBJ databases">
        <title>Dictyobacter vulcani sp. nov., within the class Ktedonobacteria, isolated from soil of volcanic Mt. Zao.</title>
        <authorList>
            <person name="Zheng Y."/>
            <person name="Wang C.M."/>
            <person name="Sakai Y."/>
            <person name="Abe K."/>
            <person name="Yokota A."/>
            <person name="Yabe S."/>
        </authorList>
    </citation>
    <scope>NUCLEOTIDE SEQUENCE [LARGE SCALE GENOMIC DNA]</scope>
    <source>
        <strain evidence="2 3">W12</strain>
    </source>
</reference>
<keyword evidence="1" id="KW-0472">Membrane</keyword>
<feature type="transmembrane region" description="Helical" evidence="1">
    <location>
        <begin position="84"/>
        <end position="103"/>
    </location>
</feature>
<dbReference type="AlphaFoldDB" id="A0A5J4KWD5"/>
<keyword evidence="1" id="KW-0812">Transmembrane</keyword>
<feature type="transmembrane region" description="Helical" evidence="1">
    <location>
        <begin position="140"/>
        <end position="157"/>
    </location>
</feature>